<dbReference type="PROSITE" id="PS51683">
    <property type="entry name" value="SAM_OMT_II"/>
    <property type="match status" value="1"/>
</dbReference>
<keyword evidence="2" id="KW-0808">Transferase</keyword>
<dbReference type="InterPro" id="IPR016461">
    <property type="entry name" value="COMT-like"/>
</dbReference>
<reference evidence="5 6" key="1">
    <citation type="submission" date="2016-10" db="EMBL/GenBank/DDBJ databases">
        <title>Comparative genomics uncovers the prolific and rare metabolic potential of the cyanobacterial genus Moorea.</title>
        <authorList>
            <person name="Leao T."/>
            <person name="Castelao G."/>
            <person name="Korobeynikov A."/>
            <person name="Monroe E.A."/>
            <person name="Podell S."/>
            <person name="Glukhov E."/>
            <person name="Allen E."/>
            <person name="Gerwick W.H."/>
            <person name="Gerwick L."/>
        </authorList>
    </citation>
    <scope>NUCLEOTIDE SEQUENCE [LARGE SCALE GENOMIC DNA]</scope>
    <source>
        <strain evidence="5 6">PNG5-198</strain>
    </source>
</reference>
<evidence type="ECO:0000256" key="2">
    <source>
        <dbReference type="ARBA" id="ARBA00022679"/>
    </source>
</evidence>
<organism evidence="5 6">
    <name type="scientific">Moorena bouillonii PNG</name>
    <dbReference type="NCBI Taxonomy" id="568701"/>
    <lineage>
        <taxon>Bacteria</taxon>
        <taxon>Bacillati</taxon>
        <taxon>Cyanobacteriota</taxon>
        <taxon>Cyanophyceae</taxon>
        <taxon>Coleofasciculales</taxon>
        <taxon>Coleofasciculaceae</taxon>
        <taxon>Moorena</taxon>
    </lineage>
</organism>
<dbReference type="AlphaFoldDB" id="A0A1U7N950"/>
<dbReference type="PANTHER" id="PTHR43712">
    <property type="entry name" value="PUTATIVE (AFU_ORTHOLOGUE AFUA_4G14580)-RELATED"/>
    <property type="match status" value="1"/>
</dbReference>
<dbReference type="Pfam" id="PF00891">
    <property type="entry name" value="Methyltransf_2"/>
    <property type="match status" value="1"/>
</dbReference>
<proteinExistence type="predicted"/>
<dbReference type="Gene3D" id="3.40.50.150">
    <property type="entry name" value="Vaccinia Virus protein VP39"/>
    <property type="match status" value="1"/>
</dbReference>
<comment type="caution">
    <text evidence="5">The sequence shown here is derived from an EMBL/GenBank/DDBJ whole genome shotgun (WGS) entry which is preliminary data.</text>
</comment>
<evidence type="ECO:0000256" key="1">
    <source>
        <dbReference type="ARBA" id="ARBA00022603"/>
    </source>
</evidence>
<feature type="domain" description="O-methyltransferase C-terminal" evidence="4">
    <location>
        <begin position="3"/>
        <end position="99"/>
    </location>
</feature>
<keyword evidence="1" id="KW-0489">Methyltransferase</keyword>
<dbReference type="SUPFAM" id="SSF53335">
    <property type="entry name" value="S-adenosyl-L-methionine-dependent methyltransferases"/>
    <property type="match status" value="1"/>
</dbReference>
<keyword evidence="6" id="KW-1185">Reference proteome</keyword>
<dbReference type="EMBL" id="MKZS01000001">
    <property type="protein sequence ID" value="OLT62478.1"/>
    <property type="molecule type" value="Genomic_DNA"/>
</dbReference>
<evidence type="ECO:0000313" key="6">
    <source>
        <dbReference type="Proteomes" id="UP000186657"/>
    </source>
</evidence>
<keyword evidence="3" id="KW-0949">S-adenosyl-L-methionine</keyword>
<protein>
    <recommendedName>
        <fullName evidence="4">O-methyltransferase C-terminal domain-containing protein</fullName>
    </recommendedName>
</protein>
<gene>
    <name evidence="5" type="ORF">BJP37_29075</name>
</gene>
<sequence>MSKRCDLVTGSFFESIPAGHDIYLMKHILHNWSDEQATELLRCCRKAITPHGKLLILEMLPAGNDFHPAKWFDISMMVSLGGKERTELEFSRLLAQSDFKLQRILPMESPVVILEANPGIAFSY</sequence>
<name>A0A1U7N950_9CYAN</name>
<evidence type="ECO:0000259" key="4">
    <source>
        <dbReference type="Pfam" id="PF00891"/>
    </source>
</evidence>
<accession>A0A1U7N950</accession>
<evidence type="ECO:0000313" key="5">
    <source>
        <dbReference type="EMBL" id="OLT62478.1"/>
    </source>
</evidence>
<dbReference type="InterPro" id="IPR029063">
    <property type="entry name" value="SAM-dependent_MTases_sf"/>
</dbReference>
<dbReference type="InterPro" id="IPR001077">
    <property type="entry name" value="COMT_C"/>
</dbReference>
<dbReference type="Proteomes" id="UP000186657">
    <property type="component" value="Unassembled WGS sequence"/>
</dbReference>
<dbReference type="GO" id="GO:0008171">
    <property type="term" value="F:O-methyltransferase activity"/>
    <property type="evidence" value="ECO:0007669"/>
    <property type="project" value="InterPro"/>
</dbReference>
<evidence type="ECO:0000256" key="3">
    <source>
        <dbReference type="ARBA" id="ARBA00022691"/>
    </source>
</evidence>
<dbReference type="GO" id="GO:0032259">
    <property type="term" value="P:methylation"/>
    <property type="evidence" value="ECO:0007669"/>
    <property type="project" value="UniProtKB-KW"/>
</dbReference>
<dbReference type="PANTHER" id="PTHR43712:SF2">
    <property type="entry name" value="O-METHYLTRANSFERASE CICE"/>
    <property type="match status" value="1"/>
</dbReference>